<evidence type="ECO:0000313" key="1">
    <source>
        <dbReference type="EMBL" id="GAI40949.1"/>
    </source>
</evidence>
<dbReference type="EMBL" id="BARV01025124">
    <property type="protein sequence ID" value="GAI40949.1"/>
    <property type="molecule type" value="Genomic_DNA"/>
</dbReference>
<gene>
    <name evidence="1" type="ORF">S06H3_40877</name>
</gene>
<organism evidence="1">
    <name type="scientific">marine sediment metagenome</name>
    <dbReference type="NCBI Taxonomy" id="412755"/>
    <lineage>
        <taxon>unclassified sequences</taxon>
        <taxon>metagenomes</taxon>
        <taxon>ecological metagenomes</taxon>
    </lineage>
</organism>
<accession>X1QCG1</accession>
<feature type="non-terminal residue" evidence="1">
    <location>
        <position position="266"/>
    </location>
</feature>
<sequence length="266" mass="30048">WVMDRLELLAGDNGVILYSTEPGIKGIRDTNWYALERETFERLERIFIAQGQNFHRCLRNVCEELPFGSVVLMRHFHGNIMDKEGMVHSFEPRMEVAMEAMQGRCNAMIEPEGDFPVFPNQFLNAGCKIGLIGGTDHYRKGANHYCLTGFWVREVSAEGVWEALRNGFTIAMSDAKIALTSYLCDQPMGNTVIMDNPSEVRIRLNAACGRPIRRATLIRDGKLLPWIEIGRKVTNSDLVDPEPETGRHWYVPTVEVNTAYGPDSPG</sequence>
<feature type="non-terminal residue" evidence="1">
    <location>
        <position position="1"/>
    </location>
</feature>
<dbReference type="AlphaFoldDB" id="X1QCG1"/>
<name>X1QCG1_9ZZZZ</name>
<comment type="caution">
    <text evidence="1">The sequence shown here is derived from an EMBL/GenBank/DDBJ whole genome shotgun (WGS) entry which is preliminary data.</text>
</comment>
<protein>
    <submittedName>
        <fullName evidence="1">Uncharacterized protein</fullName>
    </submittedName>
</protein>
<reference evidence="1" key="1">
    <citation type="journal article" date="2014" name="Front. Microbiol.">
        <title>High frequency of phylogenetically diverse reductive dehalogenase-homologous genes in deep subseafloor sedimentary metagenomes.</title>
        <authorList>
            <person name="Kawai M."/>
            <person name="Futagami T."/>
            <person name="Toyoda A."/>
            <person name="Takaki Y."/>
            <person name="Nishi S."/>
            <person name="Hori S."/>
            <person name="Arai W."/>
            <person name="Tsubouchi T."/>
            <person name="Morono Y."/>
            <person name="Uchiyama I."/>
            <person name="Ito T."/>
            <person name="Fujiyama A."/>
            <person name="Inagaki F."/>
            <person name="Takami H."/>
        </authorList>
    </citation>
    <scope>NUCLEOTIDE SEQUENCE</scope>
    <source>
        <strain evidence="1">Expedition CK06-06</strain>
    </source>
</reference>
<proteinExistence type="predicted"/>